<name>A0ABU9UW92_9GAMM</name>
<evidence type="ECO:0000313" key="2">
    <source>
        <dbReference type="Proteomes" id="UP001489333"/>
    </source>
</evidence>
<dbReference type="EMBL" id="JBCHKU010000030">
    <property type="protein sequence ID" value="MEM6250506.1"/>
    <property type="molecule type" value="Genomic_DNA"/>
</dbReference>
<evidence type="ECO:0000313" key="1">
    <source>
        <dbReference type="EMBL" id="MEM6250506.1"/>
    </source>
</evidence>
<protein>
    <submittedName>
        <fullName evidence="1">Uncharacterized protein</fullName>
    </submittedName>
</protein>
<reference evidence="1 2" key="1">
    <citation type="submission" date="2024-04" db="EMBL/GenBank/DDBJ databases">
        <title>Novel Shewanella species isolated from Baltic Sea sediments.</title>
        <authorList>
            <person name="Martin-Rodriguez A.J."/>
            <person name="Fernandez-Juarez V."/>
            <person name="Valeriano V.D."/>
            <person name="Mihindukulasooriya I."/>
            <person name="Ceresnova L."/>
            <person name="Joffre E."/>
            <person name="Jensie-Markopoulos S."/>
            <person name="Moore E.R.B."/>
            <person name="Sjoling A."/>
        </authorList>
    </citation>
    <scope>NUCLEOTIDE SEQUENCE [LARGE SCALE GENOMIC DNA]</scope>
    <source>
        <strain evidence="1 2">VAX-SP0-0CM-1</strain>
    </source>
</reference>
<keyword evidence="2" id="KW-1185">Reference proteome</keyword>
<sequence>MKLKGNNVVYNNAIALGGDEYALTDWTAINNLIPTNRWQPALLTTNNRQFILTGPGGDVIVPIHLLGGQFNIGGVSGVSDQNAPIISGSICGDRSGFDGSVVTLSSVVQDNVGHVTESCQAGFSLSTLQSVQPFYFNRPIFSINSQELIAAFEVLDKKIPGQYFGSISVNNRYYFLENGVVTYRQLPSQSFTVQINYSPEFITDINVDTQKNIVPVYDTSLHMASGSVDFNVKATGYFQTGIQMTFDPKKEYFLNKVKNVPDDISLGSKPIPYFIRCGECSTSSIVENGAIQNLAVSPVKYEVSSPTEMFEFNLTVGYEGISSEDIETGTYMDTFTVIFEEIM</sequence>
<accession>A0ABU9UW92</accession>
<proteinExistence type="predicted"/>
<organism evidence="1 2">
    <name type="scientific">Shewanella vaxholmensis</name>
    <dbReference type="NCBI Taxonomy" id="3063535"/>
    <lineage>
        <taxon>Bacteria</taxon>
        <taxon>Pseudomonadati</taxon>
        <taxon>Pseudomonadota</taxon>
        <taxon>Gammaproteobacteria</taxon>
        <taxon>Alteromonadales</taxon>
        <taxon>Shewanellaceae</taxon>
        <taxon>Shewanella</taxon>
    </lineage>
</organism>
<dbReference type="Proteomes" id="UP001489333">
    <property type="component" value="Unassembled WGS sequence"/>
</dbReference>
<comment type="caution">
    <text evidence="1">The sequence shown here is derived from an EMBL/GenBank/DDBJ whole genome shotgun (WGS) entry which is preliminary data.</text>
</comment>
<gene>
    <name evidence="1" type="ORF">AAGS29_18045</name>
</gene>